<keyword evidence="12" id="KW-1185">Reference proteome</keyword>
<evidence type="ECO:0000256" key="2">
    <source>
        <dbReference type="ARBA" id="ARBA00004664"/>
    </source>
</evidence>
<dbReference type="InterPro" id="IPR001240">
    <property type="entry name" value="PRAI_dom"/>
</dbReference>
<keyword evidence="5 9" id="KW-0028">Amino-acid biosynthesis</keyword>
<dbReference type="HAMAP" id="MF_00135">
    <property type="entry name" value="PRAI"/>
    <property type="match status" value="1"/>
</dbReference>
<dbReference type="InterPro" id="IPR011060">
    <property type="entry name" value="RibuloseP-bd_barrel"/>
</dbReference>
<dbReference type="PANTHER" id="PTHR42894">
    <property type="entry name" value="N-(5'-PHOSPHORIBOSYL)ANTHRANILATE ISOMERASE"/>
    <property type="match status" value="1"/>
</dbReference>
<evidence type="ECO:0000256" key="4">
    <source>
        <dbReference type="ARBA" id="ARBA00022272"/>
    </source>
</evidence>
<evidence type="ECO:0000259" key="10">
    <source>
        <dbReference type="Pfam" id="PF00697"/>
    </source>
</evidence>
<evidence type="ECO:0000256" key="1">
    <source>
        <dbReference type="ARBA" id="ARBA00001164"/>
    </source>
</evidence>
<keyword evidence="6 9" id="KW-0822">Tryptophan biosynthesis</keyword>
<evidence type="ECO:0000313" key="12">
    <source>
        <dbReference type="Proteomes" id="UP001589798"/>
    </source>
</evidence>
<dbReference type="InterPro" id="IPR013785">
    <property type="entry name" value="Aldolase_TIM"/>
</dbReference>
<comment type="caution">
    <text evidence="11">The sequence shown here is derived from an EMBL/GenBank/DDBJ whole genome shotgun (WGS) entry which is preliminary data.</text>
</comment>
<feature type="domain" description="N-(5'phosphoribosyl) anthranilate isomerase (PRAI)" evidence="10">
    <location>
        <begin position="6"/>
        <end position="207"/>
    </location>
</feature>
<evidence type="ECO:0000256" key="6">
    <source>
        <dbReference type="ARBA" id="ARBA00022822"/>
    </source>
</evidence>
<dbReference type="GO" id="GO:0004640">
    <property type="term" value="F:phosphoribosylanthranilate isomerase activity"/>
    <property type="evidence" value="ECO:0007669"/>
    <property type="project" value="UniProtKB-EC"/>
</dbReference>
<dbReference type="RefSeq" id="WP_379485846.1">
    <property type="nucleotide sequence ID" value="NZ_JBHLWK010000005.1"/>
</dbReference>
<gene>
    <name evidence="9" type="primary">trpF</name>
    <name evidence="11" type="ORF">ACFFJC_01675</name>
</gene>
<dbReference type="InterPro" id="IPR044643">
    <property type="entry name" value="TrpF_fam"/>
</dbReference>
<dbReference type="PANTHER" id="PTHR42894:SF1">
    <property type="entry name" value="N-(5'-PHOSPHORIBOSYL)ANTHRANILATE ISOMERASE"/>
    <property type="match status" value="1"/>
</dbReference>
<evidence type="ECO:0000256" key="8">
    <source>
        <dbReference type="ARBA" id="ARBA00023235"/>
    </source>
</evidence>
<keyword evidence="7 9" id="KW-0057">Aromatic amino acid biosynthesis</keyword>
<accession>A0ABV6CVK0</accession>
<dbReference type="Gene3D" id="3.20.20.70">
    <property type="entry name" value="Aldolase class I"/>
    <property type="match status" value="1"/>
</dbReference>
<dbReference type="Proteomes" id="UP001589798">
    <property type="component" value="Unassembled WGS sequence"/>
</dbReference>
<comment type="pathway">
    <text evidence="2 9">Amino-acid biosynthesis; L-tryptophan biosynthesis; L-tryptophan from chorismate: step 3/5.</text>
</comment>
<dbReference type="EC" id="5.3.1.24" evidence="3 9"/>
<dbReference type="Pfam" id="PF00697">
    <property type="entry name" value="PRAI"/>
    <property type="match status" value="1"/>
</dbReference>
<evidence type="ECO:0000256" key="7">
    <source>
        <dbReference type="ARBA" id="ARBA00023141"/>
    </source>
</evidence>
<sequence length="214" mass="21676">MPTAAIKICGISTPAALEAAIRARAAHIGLVFFAPSPRAVTPAEAAPLAERAAGRVGRVGLFVDADDALIGEAQAAARLDALQLHGAETPERTAQLRARFGIPVWKALPVATAADVARATAYAGAVDLVLFDAKTPKGTLPGGMGLSFDWSLVAHWKGPVAWGLAGGLDPANVAEAIRQTGAPLVDTSSGVESAPGVKDADRIAAFCAAVRSAA</sequence>
<evidence type="ECO:0000256" key="3">
    <source>
        <dbReference type="ARBA" id="ARBA00012572"/>
    </source>
</evidence>
<keyword evidence="8 9" id="KW-0413">Isomerase</keyword>
<dbReference type="SUPFAM" id="SSF51366">
    <property type="entry name" value="Ribulose-phoshate binding barrel"/>
    <property type="match status" value="1"/>
</dbReference>
<organism evidence="11 12">
    <name type="scientific">Novosphingobium soli</name>
    <dbReference type="NCBI Taxonomy" id="574956"/>
    <lineage>
        <taxon>Bacteria</taxon>
        <taxon>Pseudomonadati</taxon>
        <taxon>Pseudomonadota</taxon>
        <taxon>Alphaproteobacteria</taxon>
        <taxon>Sphingomonadales</taxon>
        <taxon>Sphingomonadaceae</taxon>
        <taxon>Novosphingobium</taxon>
    </lineage>
</organism>
<dbReference type="NCBIfam" id="NF002295">
    <property type="entry name" value="PRK01222.1-1"/>
    <property type="match status" value="1"/>
</dbReference>
<evidence type="ECO:0000256" key="9">
    <source>
        <dbReference type="HAMAP-Rule" id="MF_00135"/>
    </source>
</evidence>
<name>A0ABV6CVK0_9SPHN</name>
<dbReference type="EMBL" id="JBHLWK010000005">
    <property type="protein sequence ID" value="MFC0202973.1"/>
    <property type="molecule type" value="Genomic_DNA"/>
</dbReference>
<dbReference type="CDD" id="cd00405">
    <property type="entry name" value="PRAI"/>
    <property type="match status" value="1"/>
</dbReference>
<evidence type="ECO:0000256" key="5">
    <source>
        <dbReference type="ARBA" id="ARBA00022605"/>
    </source>
</evidence>
<proteinExistence type="inferred from homology"/>
<evidence type="ECO:0000313" key="11">
    <source>
        <dbReference type="EMBL" id="MFC0202973.1"/>
    </source>
</evidence>
<protein>
    <recommendedName>
        <fullName evidence="4 9">N-(5'-phosphoribosyl)anthranilate isomerase</fullName>
        <shortName evidence="9">PRAI</shortName>
        <ecNumber evidence="3 9">5.3.1.24</ecNumber>
    </recommendedName>
</protein>
<comment type="catalytic activity">
    <reaction evidence="1 9">
        <text>N-(5-phospho-beta-D-ribosyl)anthranilate = 1-(2-carboxyphenylamino)-1-deoxy-D-ribulose 5-phosphate</text>
        <dbReference type="Rhea" id="RHEA:21540"/>
        <dbReference type="ChEBI" id="CHEBI:18277"/>
        <dbReference type="ChEBI" id="CHEBI:58613"/>
        <dbReference type="EC" id="5.3.1.24"/>
    </reaction>
</comment>
<reference evidence="11 12" key="1">
    <citation type="submission" date="2024-09" db="EMBL/GenBank/DDBJ databases">
        <authorList>
            <person name="Sun Q."/>
            <person name="Mori K."/>
        </authorList>
    </citation>
    <scope>NUCLEOTIDE SEQUENCE [LARGE SCALE GENOMIC DNA]</scope>
    <source>
        <strain evidence="11 12">CCM 7706</strain>
    </source>
</reference>
<comment type="similarity">
    <text evidence="9">Belongs to the TrpF family.</text>
</comment>